<proteinExistence type="predicted"/>
<accession>A0ACB6ZUG2</accession>
<keyword evidence="2" id="KW-1185">Reference proteome</keyword>
<evidence type="ECO:0000313" key="1">
    <source>
        <dbReference type="EMBL" id="KAF9653495.1"/>
    </source>
</evidence>
<dbReference type="EMBL" id="MU117963">
    <property type="protein sequence ID" value="KAF9653495.1"/>
    <property type="molecule type" value="Genomic_DNA"/>
</dbReference>
<dbReference type="Proteomes" id="UP000886501">
    <property type="component" value="Unassembled WGS sequence"/>
</dbReference>
<protein>
    <submittedName>
        <fullName evidence="1">Uncharacterized protein</fullName>
    </submittedName>
</protein>
<reference evidence="1" key="1">
    <citation type="submission" date="2019-10" db="EMBL/GenBank/DDBJ databases">
        <authorList>
            <consortium name="DOE Joint Genome Institute"/>
            <person name="Kuo A."/>
            <person name="Miyauchi S."/>
            <person name="Kiss E."/>
            <person name="Drula E."/>
            <person name="Kohler A."/>
            <person name="Sanchez-Garcia M."/>
            <person name="Andreopoulos B."/>
            <person name="Barry K.W."/>
            <person name="Bonito G."/>
            <person name="Buee M."/>
            <person name="Carver A."/>
            <person name="Chen C."/>
            <person name="Cichocki N."/>
            <person name="Clum A."/>
            <person name="Culley D."/>
            <person name="Crous P.W."/>
            <person name="Fauchery L."/>
            <person name="Girlanda M."/>
            <person name="Hayes R."/>
            <person name="Keri Z."/>
            <person name="Labutti K."/>
            <person name="Lipzen A."/>
            <person name="Lombard V."/>
            <person name="Magnuson J."/>
            <person name="Maillard F."/>
            <person name="Morin E."/>
            <person name="Murat C."/>
            <person name="Nolan M."/>
            <person name="Ohm R."/>
            <person name="Pangilinan J."/>
            <person name="Pereira M."/>
            <person name="Perotto S."/>
            <person name="Peter M."/>
            <person name="Riley R."/>
            <person name="Sitrit Y."/>
            <person name="Stielow B."/>
            <person name="Szollosi G."/>
            <person name="Zifcakova L."/>
            <person name="Stursova M."/>
            <person name="Spatafora J.W."/>
            <person name="Tedersoo L."/>
            <person name="Vaario L.-M."/>
            <person name="Yamada A."/>
            <person name="Yan M."/>
            <person name="Wang P."/>
            <person name="Xu J."/>
            <person name="Bruns T."/>
            <person name="Baldrian P."/>
            <person name="Vilgalys R."/>
            <person name="Henrissat B."/>
            <person name="Grigoriev I.V."/>
            <person name="Hibbett D."/>
            <person name="Nagy L.G."/>
            <person name="Martin F.M."/>
        </authorList>
    </citation>
    <scope>NUCLEOTIDE SEQUENCE</scope>
    <source>
        <strain evidence="1">P2</strain>
    </source>
</reference>
<sequence>MTKTVQETTKDRNNSSTDEELYAWTMRREAIASCLVEDIFHLRPNSAKNYDFNWLGCVPCRSVKIAGMVIGIKDYESKRIYTIDDNTGIIECHHKNLVTPLSPSKRKDRTFQGFDYPPLPPPATYIGRSVIIAGRICRGRKIYLTVESIVSCKSYNEELAHWNTALVLRESHYFTNTPFVIPEVIEPPQASPEEPTSVHLRKSTPRLSIPPPIRNVSKRRTPDCQEQIPSKSTPPKSPVKLRHPSKVHKRDLTANTLKIYLKHYMDNQAHANDDYMTLEPSATILDIPAKRRRTSADALMPRPTFENRATPIFPPEPIQKPRMRRKVDPEAGIRGLTMSYLRRVPELRLLAERIVAAEDKKKRQEARRAREEAKSQGLPIPSKTENPKSSTSTRERTKRLFRQAIIKLYGEGSIIVWDGPCRVWGTERDFNSSRLWHTNTTVSSVGVSVTGGNSHLDSQDHEMSEPDPKEEGYVSLTPAYLGKYVEKAIEEICSRKEKARGSGHWGSKGPTLTEILSRLKTDGRWRSVGECIVADALQWLKDEERVWEVGGGHWELTI</sequence>
<gene>
    <name evidence="1" type="ORF">BDM02DRAFT_3086886</name>
</gene>
<reference evidence="1" key="2">
    <citation type="journal article" date="2020" name="Nat. Commun.">
        <title>Large-scale genome sequencing of mycorrhizal fungi provides insights into the early evolution of symbiotic traits.</title>
        <authorList>
            <person name="Miyauchi S."/>
            <person name="Kiss E."/>
            <person name="Kuo A."/>
            <person name="Drula E."/>
            <person name="Kohler A."/>
            <person name="Sanchez-Garcia M."/>
            <person name="Morin E."/>
            <person name="Andreopoulos B."/>
            <person name="Barry K.W."/>
            <person name="Bonito G."/>
            <person name="Buee M."/>
            <person name="Carver A."/>
            <person name="Chen C."/>
            <person name="Cichocki N."/>
            <person name="Clum A."/>
            <person name="Culley D."/>
            <person name="Crous P.W."/>
            <person name="Fauchery L."/>
            <person name="Girlanda M."/>
            <person name="Hayes R.D."/>
            <person name="Keri Z."/>
            <person name="LaButti K."/>
            <person name="Lipzen A."/>
            <person name="Lombard V."/>
            <person name="Magnuson J."/>
            <person name="Maillard F."/>
            <person name="Murat C."/>
            <person name="Nolan M."/>
            <person name="Ohm R.A."/>
            <person name="Pangilinan J."/>
            <person name="Pereira M.F."/>
            <person name="Perotto S."/>
            <person name="Peter M."/>
            <person name="Pfister S."/>
            <person name="Riley R."/>
            <person name="Sitrit Y."/>
            <person name="Stielow J.B."/>
            <person name="Szollosi G."/>
            <person name="Zifcakova L."/>
            <person name="Stursova M."/>
            <person name="Spatafora J.W."/>
            <person name="Tedersoo L."/>
            <person name="Vaario L.M."/>
            <person name="Yamada A."/>
            <person name="Yan M."/>
            <person name="Wang P."/>
            <person name="Xu J."/>
            <person name="Bruns T."/>
            <person name="Baldrian P."/>
            <person name="Vilgalys R."/>
            <person name="Dunand C."/>
            <person name="Henrissat B."/>
            <person name="Grigoriev I.V."/>
            <person name="Hibbett D."/>
            <person name="Nagy L.G."/>
            <person name="Martin F.M."/>
        </authorList>
    </citation>
    <scope>NUCLEOTIDE SEQUENCE</scope>
    <source>
        <strain evidence="1">P2</strain>
    </source>
</reference>
<evidence type="ECO:0000313" key="2">
    <source>
        <dbReference type="Proteomes" id="UP000886501"/>
    </source>
</evidence>
<name>A0ACB6ZUG2_THEGA</name>
<comment type="caution">
    <text evidence="1">The sequence shown here is derived from an EMBL/GenBank/DDBJ whole genome shotgun (WGS) entry which is preliminary data.</text>
</comment>
<organism evidence="1 2">
    <name type="scientific">Thelephora ganbajun</name>
    <name type="common">Ganba fungus</name>
    <dbReference type="NCBI Taxonomy" id="370292"/>
    <lineage>
        <taxon>Eukaryota</taxon>
        <taxon>Fungi</taxon>
        <taxon>Dikarya</taxon>
        <taxon>Basidiomycota</taxon>
        <taxon>Agaricomycotina</taxon>
        <taxon>Agaricomycetes</taxon>
        <taxon>Thelephorales</taxon>
        <taxon>Thelephoraceae</taxon>
        <taxon>Thelephora</taxon>
    </lineage>
</organism>